<dbReference type="EMBL" id="MRWE01000042">
    <property type="protein sequence ID" value="ORJ23824.1"/>
    <property type="molecule type" value="Genomic_DNA"/>
</dbReference>
<evidence type="ECO:0008006" key="3">
    <source>
        <dbReference type="Google" id="ProtNLM"/>
    </source>
</evidence>
<dbReference type="RefSeq" id="WP_084913175.1">
    <property type="nucleotide sequence ID" value="NZ_CP049603.1"/>
</dbReference>
<proteinExistence type="predicted"/>
<reference evidence="1 2" key="1">
    <citation type="journal article" date="2017" name="Int. J. Syst. Evol. Microbiol.">
        <title>Rouxiella badensis sp. nov. and Rouxiella silvae sp. nov. isolated from peat bog soil in Germany and emendation of the genus description.</title>
        <authorList>
            <person name="Le Fleche-Mateos A."/>
            <person name="Kugler J.H."/>
            <person name="Hansen S.H."/>
            <person name="Syldatk C."/>
            <person name="Hausmann R."/>
            <person name="Lomprez F."/>
            <person name="Vandenbogaert M."/>
            <person name="Manuguerra J.C."/>
            <person name="Grimont P.A."/>
        </authorList>
    </citation>
    <scope>NUCLEOTIDE SEQUENCE [LARGE SCALE GENOMIC DNA]</scope>
    <source>
        <strain evidence="1 2">DSM 100043</strain>
    </source>
</reference>
<sequence length="240" mass="26453">MACHFARWTITESEPDIHRLPAEVLTFANTLSPKPARRFIHGRVLLAELMFYLYGIARLPQIIIQPSGRPSFSASGLPDFSLAYAGNQLGVMLSGEGKAGLDLEILHALGASHHPRRSAFTVAEKNWVTLQSDPEESASQLECIRQSVHKLSGQSEFTADTLSLHPSSGRLRSSVTSDVQVMSDIEGPIVWSCAHSPAIQRLICWCYDPDEGFIRTATFSPQQQVDSLHFMKLTSLPPAK</sequence>
<keyword evidence="2" id="KW-1185">Reference proteome</keyword>
<accession>A0A1X0WAN1</accession>
<dbReference type="AlphaFoldDB" id="A0A1X0WAN1"/>
<dbReference type="Proteomes" id="UP000192536">
    <property type="component" value="Unassembled WGS sequence"/>
</dbReference>
<dbReference type="GeneID" id="93568205"/>
<dbReference type="STRING" id="1646377.BS640_19585"/>
<comment type="caution">
    <text evidence="1">The sequence shown here is derived from an EMBL/GenBank/DDBJ whole genome shotgun (WGS) entry which is preliminary data.</text>
</comment>
<name>A0A1X0WAN1_9GAMM</name>
<protein>
    <recommendedName>
        <fullName evidence="3">Phosphopantetheinyl transferase</fullName>
    </recommendedName>
</protein>
<evidence type="ECO:0000313" key="1">
    <source>
        <dbReference type="EMBL" id="ORJ23824.1"/>
    </source>
</evidence>
<gene>
    <name evidence="1" type="ORF">BS640_19585</name>
</gene>
<evidence type="ECO:0000313" key="2">
    <source>
        <dbReference type="Proteomes" id="UP000192536"/>
    </source>
</evidence>
<organism evidence="1 2">
    <name type="scientific">Rouxiella badensis</name>
    <dbReference type="NCBI Taxonomy" id="1646377"/>
    <lineage>
        <taxon>Bacteria</taxon>
        <taxon>Pseudomonadati</taxon>
        <taxon>Pseudomonadota</taxon>
        <taxon>Gammaproteobacteria</taxon>
        <taxon>Enterobacterales</taxon>
        <taxon>Yersiniaceae</taxon>
        <taxon>Rouxiella</taxon>
    </lineage>
</organism>